<dbReference type="EMBL" id="GL385404">
    <property type="protein sequence ID" value="EJT69530.1"/>
    <property type="molecule type" value="Genomic_DNA"/>
</dbReference>
<name>J3PI18_GAET3</name>
<reference evidence="4" key="1">
    <citation type="submission" date="2010-07" db="EMBL/GenBank/DDBJ databases">
        <title>The genome sequence of Gaeumannomyces graminis var. tritici strain R3-111a-1.</title>
        <authorList>
            <consortium name="The Broad Institute Genome Sequencing Platform"/>
            <person name="Ma L.-J."/>
            <person name="Dead R."/>
            <person name="Young S."/>
            <person name="Zeng Q."/>
            <person name="Koehrsen M."/>
            <person name="Alvarado L."/>
            <person name="Berlin A."/>
            <person name="Chapman S.B."/>
            <person name="Chen Z."/>
            <person name="Freedman E."/>
            <person name="Gellesch M."/>
            <person name="Goldberg J."/>
            <person name="Griggs A."/>
            <person name="Gujja S."/>
            <person name="Heilman E.R."/>
            <person name="Heiman D."/>
            <person name="Hepburn T."/>
            <person name="Howarth C."/>
            <person name="Jen D."/>
            <person name="Larson L."/>
            <person name="Mehta T."/>
            <person name="Neiman D."/>
            <person name="Pearson M."/>
            <person name="Roberts A."/>
            <person name="Saif S."/>
            <person name="Shea T."/>
            <person name="Shenoy N."/>
            <person name="Sisk P."/>
            <person name="Stolte C."/>
            <person name="Sykes S."/>
            <person name="Walk T."/>
            <person name="White J."/>
            <person name="Yandava C."/>
            <person name="Haas B."/>
            <person name="Nusbaum C."/>
            <person name="Birren B."/>
        </authorList>
    </citation>
    <scope>NUCLEOTIDE SEQUENCE [LARGE SCALE GENOMIC DNA]</scope>
    <source>
        <strain evidence="4">R3-111a-1</strain>
    </source>
</reference>
<reference evidence="2" key="2">
    <citation type="submission" date="2010-07" db="EMBL/GenBank/DDBJ databases">
        <authorList>
            <consortium name="The Broad Institute Genome Sequencing Platform"/>
            <consortium name="Broad Institute Genome Sequencing Center for Infectious Disease"/>
            <person name="Ma L.-J."/>
            <person name="Dead R."/>
            <person name="Young S."/>
            <person name="Zeng Q."/>
            <person name="Koehrsen M."/>
            <person name="Alvarado L."/>
            <person name="Berlin A."/>
            <person name="Chapman S.B."/>
            <person name="Chen Z."/>
            <person name="Freedman E."/>
            <person name="Gellesch M."/>
            <person name="Goldberg J."/>
            <person name="Griggs A."/>
            <person name="Gujja S."/>
            <person name="Heilman E.R."/>
            <person name="Heiman D."/>
            <person name="Hepburn T."/>
            <person name="Howarth C."/>
            <person name="Jen D."/>
            <person name="Larson L."/>
            <person name="Mehta T."/>
            <person name="Neiman D."/>
            <person name="Pearson M."/>
            <person name="Roberts A."/>
            <person name="Saif S."/>
            <person name="Shea T."/>
            <person name="Shenoy N."/>
            <person name="Sisk P."/>
            <person name="Stolte C."/>
            <person name="Sykes S."/>
            <person name="Walk T."/>
            <person name="White J."/>
            <person name="Yandava C."/>
            <person name="Haas B."/>
            <person name="Nusbaum C."/>
            <person name="Birren B."/>
        </authorList>
    </citation>
    <scope>NUCLEOTIDE SEQUENCE</scope>
    <source>
        <strain evidence="2">R3-111a-1</strain>
    </source>
</reference>
<gene>
    <name evidence="3" type="primary">20353607</name>
    <name evidence="2" type="ORF">GGTG_13149</name>
</gene>
<organism evidence="2">
    <name type="scientific">Gaeumannomyces tritici (strain R3-111a-1)</name>
    <name type="common">Wheat and barley take-all root rot fungus</name>
    <name type="synonym">Gaeumannomyces graminis var. tritici</name>
    <dbReference type="NCBI Taxonomy" id="644352"/>
    <lineage>
        <taxon>Eukaryota</taxon>
        <taxon>Fungi</taxon>
        <taxon>Dikarya</taxon>
        <taxon>Ascomycota</taxon>
        <taxon>Pezizomycotina</taxon>
        <taxon>Sordariomycetes</taxon>
        <taxon>Sordariomycetidae</taxon>
        <taxon>Magnaporthales</taxon>
        <taxon>Magnaporthaceae</taxon>
        <taxon>Gaeumannomyces</taxon>
    </lineage>
</organism>
<feature type="region of interest" description="Disordered" evidence="1">
    <location>
        <begin position="191"/>
        <end position="287"/>
    </location>
</feature>
<dbReference type="GeneID" id="20353607"/>
<feature type="compositionally biased region" description="Polar residues" evidence="1">
    <location>
        <begin position="196"/>
        <end position="215"/>
    </location>
</feature>
<dbReference type="Proteomes" id="UP000006039">
    <property type="component" value="Unassembled WGS sequence"/>
</dbReference>
<sequence length="498" mass="53137">MSSSQDAEMSDQDEPENDDSLYDDDDDIYDADAAQTGQQAPVVSGYQSTAMTAYGNPRTTTWQAPAVASYRQPATTGMANVSWDTYRAPATGGYLHNAAGAAQQATTGNQGGNVATAAYQTPVTGRYSSTATGTYQPPVTGYVGNIATSTYRNSATSSYQNPVTASYQGSGTAAYDNTAMSGTEYVEAASAGQMPVKTQQNAGTMTRRSSSTNTVLYAPDRALSPAESEHTVVYAPSGSQQTPEASSQDVSEAAGGKRRPEPPGQETTRTAQRRPPPDHIPIPESSSNLVQIPSLPAAHYAPVRMQQAVSRALLLLPPGRRDSQGLTAAAAAAYPDRLPAERYLRTHTRFGSCVRLLSPGTTRTVELLDYEVQAGGGLIVNLVWGDRTAPLPPACLLRHEYEYASQLGVDTLAHVTFLDVVYVPVKAMVLAAVLAAGKAPEGRHVFRPGEEGWDELRRGNSLMALAEQAVGRPARCVEVEGMYLNTPRMKLDDLTVWF</sequence>
<dbReference type="AlphaFoldDB" id="J3PI18"/>
<evidence type="ECO:0000313" key="2">
    <source>
        <dbReference type="EMBL" id="EJT69530.1"/>
    </source>
</evidence>
<feature type="region of interest" description="Disordered" evidence="1">
    <location>
        <begin position="1"/>
        <end position="42"/>
    </location>
</feature>
<dbReference type="EnsemblFungi" id="EJT69530">
    <property type="protein sequence ID" value="EJT69530"/>
    <property type="gene ID" value="GGTG_13149"/>
</dbReference>
<dbReference type="OrthoDB" id="10428430at2759"/>
<dbReference type="HOGENOM" id="CLU_547506_0_0_1"/>
<reference evidence="3" key="4">
    <citation type="journal article" date="2015" name="G3 (Bethesda)">
        <title>Genome sequences of three phytopathogenic species of the Magnaporthaceae family of fungi.</title>
        <authorList>
            <person name="Okagaki L.H."/>
            <person name="Nunes C.C."/>
            <person name="Sailsbery J."/>
            <person name="Clay B."/>
            <person name="Brown D."/>
            <person name="John T."/>
            <person name="Oh Y."/>
            <person name="Young N."/>
            <person name="Fitzgerald M."/>
            <person name="Haas B.J."/>
            <person name="Zeng Q."/>
            <person name="Young S."/>
            <person name="Adiconis X."/>
            <person name="Fan L."/>
            <person name="Levin J.Z."/>
            <person name="Mitchell T.K."/>
            <person name="Okubara P.A."/>
            <person name="Farman M.L."/>
            <person name="Kohn L.M."/>
            <person name="Birren B."/>
            <person name="Ma L.-J."/>
            <person name="Dean R.A."/>
        </authorList>
    </citation>
    <scope>NUCLEOTIDE SEQUENCE</scope>
    <source>
        <strain evidence="3">R3-111a-1</strain>
    </source>
</reference>
<accession>J3PI18</accession>
<proteinExistence type="predicted"/>
<dbReference type="RefSeq" id="XP_009229315.1">
    <property type="nucleotide sequence ID" value="XM_009231051.1"/>
</dbReference>
<evidence type="ECO:0000256" key="1">
    <source>
        <dbReference type="SAM" id="MobiDB-lite"/>
    </source>
</evidence>
<reference evidence="2" key="3">
    <citation type="submission" date="2010-09" db="EMBL/GenBank/DDBJ databases">
        <title>Annotation of Gaeumannomyces graminis var. tritici R3-111a-1.</title>
        <authorList>
            <consortium name="The Broad Institute Genome Sequencing Platform"/>
            <person name="Ma L.-J."/>
            <person name="Dead R."/>
            <person name="Young S.K."/>
            <person name="Zeng Q."/>
            <person name="Gargeya S."/>
            <person name="Fitzgerald M."/>
            <person name="Haas B."/>
            <person name="Abouelleil A."/>
            <person name="Alvarado L."/>
            <person name="Arachchi H.M."/>
            <person name="Berlin A."/>
            <person name="Brown A."/>
            <person name="Chapman S.B."/>
            <person name="Chen Z."/>
            <person name="Dunbar C."/>
            <person name="Freedman E."/>
            <person name="Gearin G."/>
            <person name="Gellesch M."/>
            <person name="Goldberg J."/>
            <person name="Griggs A."/>
            <person name="Gujja S."/>
            <person name="Heiman D."/>
            <person name="Howarth C."/>
            <person name="Larson L."/>
            <person name="Lui A."/>
            <person name="MacDonald P.J.P."/>
            <person name="Mehta T."/>
            <person name="Montmayeur A."/>
            <person name="Murphy C."/>
            <person name="Neiman D."/>
            <person name="Pearson M."/>
            <person name="Priest M."/>
            <person name="Roberts A."/>
            <person name="Saif S."/>
            <person name="Shea T."/>
            <person name="Shenoy N."/>
            <person name="Sisk P."/>
            <person name="Stolte C."/>
            <person name="Sykes S."/>
            <person name="Yandava C."/>
            <person name="Wortman J."/>
            <person name="Nusbaum C."/>
            <person name="Birren B."/>
        </authorList>
    </citation>
    <scope>NUCLEOTIDE SEQUENCE</scope>
    <source>
        <strain evidence="2">R3-111a-1</strain>
    </source>
</reference>
<reference evidence="3" key="5">
    <citation type="submission" date="2018-04" db="UniProtKB">
        <authorList>
            <consortium name="EnsemblFungi"/>
        </authorList>
    </citation>
    <scope>IDENTIFICATION</scope>
    <source>
        <strain evidence="3">R3-111a-1</strain>
    </source>
</reference>
<dbReference type="VEuPathDB" id="FungiDB:GGTG_13149"/>
<protein>
    <submittedName>
        <fullName evidence="2 3">Uncharacterized protein</fullName>
    </submittedName>
</protein>
<evidence type="ECO:0000313" key="3">
    <source>
        <dbReference type="EnsemblFungi" id="EJT69530"/>
    </source>
</evidence>
<dbReference type="eggNOG" id="ENOG502TBWC">
    <property type="taxonomic scope" value="Eukaryota"/>
</dbReference>
<keyword evidence="4" id="KW-1185">Reference proteome</keyword>
<feature type="compositionally biased region" description="Polar residues" evidence="1">
    <location>
        <begin position="237"/>
        <end position="250"/>
    </location>
</feature>
<feature type="compositionally biased region" description="Acidic residues" evidence="1">
    <location>
        <begin position="8"/>
        <end position="30"/>
    </location>
</feature>
<evidence type="ECO:0000313" key="4">
    <source>
        <dbReference type="Proteomes" id="UP000006039"/>
    </source>
</evidence>